<dbReference type="Proteomes" id="UP000597507">
    <property type="component" value="Unassembled WGS sequence"/>
</dbReference>
<feature type="region of interest" description="Disordered" evidence="1">
    <location>
        <begin position="441"/>
        <end position="461"/>
    </location>
</feature>
<feature type="transmembrane region" description="Helical" evidence="2">
    <location>
        <begin position="176"/>
        <end position="194"/>
    </location>
</feature>
<feature type="transmembrane region" description="Helical" evidence="2">
    <location>
        <begin position="115"/>
        <end position="132"/>
    </location>
</feature>
<evidence type="ECO:0000256" key="2">
    <source>
        <dbReference type="SAM" id="Phobius"/>
    </source>
</evidence>
<feature type="transmembrane region" description="Helical" evidence="2">
    <location>
        <begin position="386"/>
        <end position="409"/>
    </location>
</feature>
<proteinExistence type="predicted"/>
<evidence type="ECO:0000256" key="1">
    <source>
        <dbReference type="SAM" id="MobiDB-lite"/>
    </source>
</evidence>
<keyword evidence="4" id="KW-1185">Reference proteome</keyword>
<feature type="transmembrane region" description="Helical" evidence="2">
    <location>
        <begin position="89"/>
        <end position="109"/>
    </location>
</feature>
<gene>
    <name evidence="3" type="ORF">GCM10010964_12180</name>
</gene>
<evidence type="ECO:0000313" key="4">
    <source>
        <dbReference type="Proteomes" id="UP000597507"/>
    </source>
</evidence>
<evidence type="ECO:0000313" key="3">
    <source>
        <dbReference type="EMBL" id="GGG25807.1"/>
    </source>
</evidence>
<dbReference type="RefSeq" id="WP_188899123.1">
    <property type="nucleotide sequence ID" value="NZ_BMKS01000003.1"/>
</dbReference>
<protein>
    <submittedName>
        <fullName evidence="3">Uncharacterized protein</fullName>
    </submittedName>
</protein>
<accession>A0A8J2ZA06</accession>
<name>A0A8J2ZA06_9PROT</name>
<keyword evidence="2" id="KW-0472">Membrane</keyword>
<organism evidence="3 4">
    <name type="scientific">Caldovatus sediminis</name>
    <dbReference type="NCBI Taxonomy" id="2041189"/>
    <lineage>
        <taxon>Bacteria</taxon>
        <taxon>Pseudomonadati</taxon>
        <taxon>Pseudomonadota</taxon>
        <taxon>Alphaproteobacteria</taxon>
        <taxon>Acetobacterales</taxon>
        <taxon>Roseomonadaceae</taxon>
        <taxon>Caldovatus</taxon>
    </lineage>
</organism>
<dbReference type="EMBL" id="BMKS01000003">
    <property type="protein sequence ID" value="GGG25807.1"/>
    <property type="molecule type" value="Genomic_DNA"/>
</dbReference>
<feature type="compositionally biased region" description="Low complexity" evidence="1">
    <location>
        <begin position="452"/>
        <end position="461"/>
    </location>
</feature>
<feature type="transmembrane region" description="Helical" evidence="2">
    <location>
        <begin position="60"/>
        <end position="77"/>
    </location>
</feature>
<feature type="transmembrane region" description="Helical" evidence="2">
    <location>
        <begin position="350"/>
        <end position="374"/>
    </location>
</feature>
<sequence length="461" mass="49175">MLAVLAAAALLVWPAAVNGYPILFIDTVSYLVHTITGQPPWDKTVVYGPFIALFHQGRTLWLPLVAQGLILSHLLWLTQRVACGEVGPARHLALAAGLAALTAAPWFAATLMPDFFTPVVVLCLFVLGFGETRLGRLETASTALVAAIGIAAHLSHLPTALALVVLLPLLRRSWRPLLRVAPPVAAAMLFLVGANWQAFGRPTLAAHGSVFLLARLQADGPATWTLRARCPESGWHLCAFLDRLPMDSDEFLWSPESPPSRDAAGAYRPDGLVLLAPEARGVVAATLRDQPLAVARAALGNAVAQLFKVRLGDTLNYPELRSMHGWDIWDAFPPSERDRFRAGAQARGELLPLAAAAGALHLPVLALSVAAALAACRRLSAREGDAARFGLVLSVLVALAANACTTGALSKPHHRYQARIVWLLPLCAALASRPAWRAAPHRAGELPPRAPPRQAGPRTPA</sequence>
<comment type="caution">
    <text evidence="3">The sequence shown here is derived from an EMBL/GenBank/DDBJ whole genome shotgun (WGS) entry which is preliminary data.</text>
</comment>
<feature type="transmembrane region" description="Helical" evidence="2">
    <location>
        <begin position="144"/>
        <end position="170"/>
    </location>
</feature>
<keyword evidence="2" id="KW-1133">Transmembrane helix</keyword>
<reference evidence="3 4" key="1">
    <citation type="journal article" date="2014" name="Int. J. Syst. Evol. Microbiol.">
        <title>Complete genome sequence of Corynebacterium casei LMG S-19264T (=DSM 44701T), isolated from a smear-ripened cheese.</title>
        <authorList>
            <consortium name="US DOE Joint Genome Institute (JGI-PGF)"/>
            <person name="Walter F."/>
            <person name="Albersmeier A."/>
            <person name="Kalinowski J."/>
            <person name="Ruckert C."/>
        </authorList>
    </citation>
    <scope>NUCLEOTIDE SEQUENCE [LARGE SCALE GENOMIC DNA]</scope>
    <source>
        <strain evidence="3 4">CGMCC 1.16330</strain>
    </source>
</reference>
<keyword evidence="2" id="KW-0812">Transmembrane</keyword>
<dbReference type="AlphaFoldDB" id="A0A8J2ZA06"/>